<evidence type="ECO:0000256" key="4">
    <source>
        <dbReference type="ARBA" id="ARBA00022989"/>
    </source>
</evidence>
<keyword evidence="6" id="KW-1015">Disulfide bond</keyword>
<evidence type="ECO:0000256" key="6">
    <source>
        <dbReference type="PIRSR" id="PIRSR002419-1"/>
    </source>
</evidence>
<keyword evidence="5 7" id="KW-0472">Membrane</keyword>
<comment type="subcellular location">
    <subcellularLocation>
        <location evidence="1 7">Membrane</location>
        <topology evidence="1 7">Multi-pass membrane protein</topology>
    </subcellularLocation>
</comment>
<reference evidence="8" key="3">
    <citation type="submission" date="2020-05" db="EMBL/GenBank/DDBJ databases">
        <title>Electrophorus electricus (electric eel) genome, fEleEle1, primary haplotype.</title>
        <authorList>
            <person name="Myers G."/>
            <person name="Meyer A."/>
            <person name="Fedrigo O."/>
            <person name="Formenti G."/>
            <person name="Rhie A."/>
            <person name="Tracey A."/>
            <person name="Sims Y."/>
            <person name="Jarvis E.D."/>
        </authorList>
    </citation>
    <scope>NUCLEOTIDE SEQUENCE [LARGE SCALE GENOMIC DNA]</scope>
</reference>
<reference evidence="8" key="5">
    <citation type="submission" date="2025-09" db="UniProtKB">
        <authorList>
            <consortium name="Ensembl"/>
        </authorList>
    </citation>
    <scope>IDENTIFICATION</scope>
</reference>
<evidence type="ECO:0000256" key="7">
    <source>
        <dbReference type="RuleBase" id="RU361218"/>
    </source>
</evidence>
<protein>
    <recommendedName>
        <fullName evidence="7">Tetraspanin</fullName>
    </recommendedName>
</protein>
<dbReference type="SUPFAM" id="SSF48652">
    <property type="entry name" value="Tetraspanin"/>
    <property type="match status" value="1"/>
</dbReference>
<dbReference type="InterPro" id="IPR008952">
    <property type="entry name" value="Tetraspanin_EC2_sf"/>
</dbReference>
<reference evidence="9" key="2">
    <citation type="journal article" date="2017" name="Sci. Adv.">
        <title>A tail of two voltages: Proteomic comparison of the three electric organs of the electric eel.</title>
        <authorList>
            <person name="Traeger L.L."/>
            <person name="Sabat G."/>
            <person name="Barrett-Wilt G.A."/>
            <person name="Wells G.B."/>
            <person name="Sussman M.R."/>
        </authorList>
    </citation>
    <scope>NUCLEOTIDE SEQUENCE [LARGE SCALE GENOMIC DNA]</scope>
</reference>
<gene>
    <name evidence="8" type="primary">LOC113575787</name>
</gene>
<feature type="disulfide bond" evidence="6">
    <location>
        <begin position="139"/>
        <end position="156"/>
    </location>
</feature>
<proteinExistence type="inferred from homology"/>
<comment type="similarity">
    <text evidence="2 7">Belongs to the tetraspanin (TM4SF) family.</text>
</comment>
<keyword evidence="9" id="KW-1185">Reference proteome</keyword>
<dbReference type="AlphaFoldDB" id="A0A4W4H4U9"/>
<accession>A0A4W4H4U9</accession>
<dbReference type="PIRSF" id="PIRSF002419">
    <property type="entry name" value="Tetraspanin"/>
    <property type="match status" value="1"/>
</dbReference>
<evidence type="ECO:0000313" key="8">
    <source>
        <dbReference type="Ensembl" id="ENSEEEP00000043732.2"/>
    </source>
</evidence>
<dbReference type="PRINTS" id="PR00259">
    <property type="entry name" value="TMFOUR"/>
</dbReference>
<evidence type="ECO:0000256" key="5">
    <source>
        <dbReference type="ARBA" id="ARBA00023136"/>
    </source>
</evidence>
<keyword evidence="4 7" id="KW-1133">Transmembrane helix</keyword>
<evidence type="ECO:0000256" key="1">
    <source>
        <dbReference type="ARBA" id="ARBA00004141"/>
    </source>
</evidence>
<dbReference type="OMA" id="CTIFACL"/>
<keyword evidence="3 7" id="KW-0812">Transmembrane</keyword>
<dbReference type="PANTHER" id="PTHR19282:SF544">
    <property type="entry name" value="TETRASPANIN"/>
    <property type="match status" value="1"/>
</dbReference>
<dbReference type="InterPro" id="IPR000301">
    <property type="entry name" value="Tetraspanin_animals"/>
</dbReference>
<dbReference type="Pfam" id="PF00335">
    <property type="entry name" value="Tetraspanin"/>
    <property type="match status" value="1"/>
</dbReference>
<evidence type="ECO:0000256" key="2">
    <source>
        <dbReference type="ARBA" id="ARBA00006840"/>
    </source>
</evidence>
<name>A0A4W4H4U9_ELEEL</name>
<dbReference type="KEGG" id="eee:113575787"/>
<feature type="transmembrane region" description="Helical" evidence="7">
    <location>
        <begin position="12"/>
        <end position="36"/>
    </location>
</feature>
<dbReference type="PANTHER" id="PTHR19282">
    <property type="entry name" value="TETRASPANIN"/>
    <property type="match status" value="1"/>
</dbReference>
<evidence type="ECO:0000256" key="3">
    <source>
        <dbReference type="ARBA" id="ARBA00022692"/>
    </source>
</evidence>
<dbReference type="GO" id="GO:0005886">
    <property type="term" value="C:plasma membrane"/>
    <property type="evidence" value="ECO:0007669"/>
    <property type="project" value="TreeGrafter"/>
</dbReference>
<organism evidence="8 9">
    <name type="scientific">Electrophorus electricus</name>
    <name type="common">Electric eel</name>
    <name type="synonym">Gymnotus electricus</name>
    <dbReference type="NCBI Taxonomy" id="8005"/>
    <lineage>
        <taxon>Eukaryota</taxon>
        <taxon>Metazoa</taxon>
        <taxon>Chordata</taxon>
        <taxon>Craniata</taxon>
        <taxon>Vertebrata</taxon>
        <taxon>Euteleostomi</taxon>
        <taxon>Actinopterygii</taxon>
        <taxon>Neopterygii</taxon>
        <taxon>Teleostei</taxon>
        <taxon>Ostariophysi</taxon>
        <taxon>Gymnotiformes</taxon>
        <taxon>Gymnotoidei</taxon>
        <taxon>Gymnotidae</taxon>
        <taxon>Electrophorus</taxon>
    </lineage>
</organism>
<dbReference type="GeneID" id="113575787"/>
<dbReference type="GeneTree" id="ENSGT00940000165843"/>
<feature type="disulfide bond" evidence="6">
    <location>
        <begin position="138"/>
        <end position="168"/>
    </location>
</feature>
<sequence length="263" mass="29331">MAKINPCFKKTFVVFNVLFAVFGLVILAVAGLVHLFLEEFDEKWSVVLSLYVTGGVTFIIATLGAYGAHTENKGLLIAFFTLMCTGTVILFRVAVPVAIFRSEMILTMKTEMNHLVPLDRTRPNVQHMLVMFQKTFQCCGFFNGYQDWGEEVPDSCDCVSTYVHPDECQQMTSVSAYKRIFQLSNKSRMVYKEPCGPVLMQYLDKIYSSILGVLFGLAALALLGTVMSLAMIIRVSATGHSPLPTFGVSYIPPKYSVLEKNIK</sequence>
<dbReference type="RefSeq" id="XP_026863296.2">
    <property type="nucleotide sequence ID" value="XM_027007495.2"/>
</dbReference>
<reference evidence="8" key="4">
    <citation type="submission" date="2025-08" db="UniProtKB">
        <authorList>
            <consortium name="Ensembl"/>
        </authorList>
    </citation>
    <scope>IDENTIFICATION</scope>
</reference>
<dbReference type="Proteomes" id="UP000314983">
    <property type="component" value="Chromosome 7"/>
</dbReference>
<feature type="transmembrane region" description="Helical" evidence="7">
    <location>
        <begin position="48"/>
        <end position="68"/>
    </location>
</feature>
<dbReference type="InterPro" id="IPR018499">
    <property type="entry name" value="Tetraspanin/Peripherin"/>
</dbReference>
<feature type="transmembrane region" description="Helical" evidence="7">
    <location>
        <begin position="206"/>
        <end position="233"/>
    </location>
</feature>
<feature type="transmembrane region" description="Helical" evidence="7">
    <location>
        <begin position="75"/>
        <end position="99"/>
    </location>
</feature>
<dbReference type="Gene3D" id="1.10.1450.10">
    <property type="entry name" value="Tetraspanin"/>
    <property type="match status" value="1"/>
</dbReference>
<dbReference type="Ensembl" id="ENSEEET00000044232.2">
    <property type="protein sequence ID" value="ENSEEEP00000043732.2"/>
    <property type="gene ID" value="ENSEEEG00000020672.2"/>
</dbReference>
<evidence type="ECO:0000313" key="9">
    <source>
        <dbReference type="Proteomes" id="UP000314983"/>
    </source>
</evidence>
<reference evidence="9" key="1">
    <citation type="journal article" date="2014" name="Science">
        <title>Nonhuman genetics. Genomic basis for the convergent evolution of electric organs.</title>
        <authorList>
            <person name="Gallant J.R."/>
            <person name="Traeger L.L."/>
            <person name="Volkening J.D."/>
            <person name="Moffett H."/>
            <person name="Chen P.H."/>
            <person name="Novina C.D."/>
            <person name="Phillips G.N.Jr."/>
            <person name="Anand R."/>
            <person name="Wells G.B."/>
            <person name="Pinch M."/>
            <person name="Guth R."/>
            <person name="Unguez G.A."/>
            <person name="Albert J.S."/>
            <person name="Zakon H.H."/>
            <person name="Samanta M.P."/>
            <person name="Sussman M.R."/>
        </authorList>
    </citation>
    <scope>NUCLEOTIDE SEQUENCE [LARGE SCALE GENOMIC DNA]</scope>
</reference>